<evidence type="ECO:0000313" key="3">
    <source>
        <dbReference type="EMBL" id="CCX06879.1"/>
    </source>
</evidence>
<sequence length="238" mass="26569">METILLSLLVFLVSYVSGLPVSPAIPISQPPDDPWRDEPGGRGTFGLMRSCVLTLTLCVYTEAIHLNVDPSGQMKTLMRRKVLWSFIALFSPEIVVLSAYQQWFQTKDLQLKFDKYKPSPSMEQQADEGETFSCIKRHRKDMSVGWFVVMGGTTVNGRRHVLTPLGAEFLMKLGLWKPLDAAVIQDKGKADSIAKFIVCVQAAWMIVQCGLRKIAGLPITLIELNALVHVMCAFLLVE</sequence>
<keyword evidence="2" id="KW-0732">Signal</keyword>
<dbReference type="AlphaFoldDB" id="U4L9L8"/>
<protein>
    <submittedName>
        <fullName evidence="3">Uncharacterized protein</fullName>
    </submittedName>
</protein>
<proteinExistence type="predicted"/>
<dbReference type="Proteomes" id="UP000018144">
    <property type="component" value="Unassembled WGS sequence"/>
</dbReference>
<feature type="transmembrane region" description="Helical" evidence="1">
    <location>
        <begin position="82"/>
        <end position="103"/>
    </location>
</feature>
<keyword evidence="1" id="KW-0472">Membrane</keyword>
<keyword evidence="1" id="KW-1133">Transmembrane helix</keyword>
<evidence type="ECO:0000256" key="1">
    <source>
        <dbReference type="SAM" id="Phobius"/>
    </source>
</evidence>
<reference evidence="3 4" key="1">
    <citation type="journal article" date="2013" name="PLoS Genet.">
        <title>The genome and development-dependent transcriptomes of Pyronema confluens: a window into fungal evolution.</title>
        <authorList>
            <person name="Traeger S."/>
            <person name="Altegoer F."/>
            <person name="Freitag M."/>
            <person name="Gabaldon T."/>
            <person name="Kempken F."/>
            <person name="Kumar A."/>
            <person name="Marcet-Houben M."/>
            <person name="Poggeler S."/>
            <person name="Stajich J.E."/>
            <person name="Nowrousian M."/>
        </authorList>
    </citation>
    <scope>NUCLEOTIDE SEQUENCE [LARGE SCALE GENOMIC DNA]</scope>
    <source>
        <strain evidence="4">CBS 100304</strain>
        <tissue evidence="3">Vegetative mycelium</tissue>
    </source>
</reference>
<gene>
    <name evidence="3" type="ORF">PCON_06466</name>
</gene>
<name>U4L9L8_PYROM</name>
<feature type="signal peptide" evidence="2">
    <location>
        <begin position="1"/>
        <end position="18"/>
    </location>
</feature>
<evidence type="ECO:0000313" key="4">
    <source>
        <dbReference type="Proteomes" id="UP000018144"/>
    </source>
</evidence>
<dbReference type="OrthoDB" id="9451547at2759"/>
<dbReference type="PANTHER" id="PTHR35043">
    <property type="entry name" value="TRANSCRIPTION FACTOR DOMAIN-CONTAINING PROTEIN"/>
    <property type="match status" value="1"/>
</dbReference>
<organism evidence="3 4">
    <name type="scientific">Pyronema omphalodes (strain CBS 100304)</name>
    <name type="common">Pyronema confluens</name>
    <dbReference type="NCBI Taxonomy" id="1076935"/>
    <lineage>
        <taxon>Eukaryota</taxon>
        <taxon>Fungi</taxon>
        <taxon>Dikarya</taxon>
        <taxon>Ascomycota</taxon>
        <taxon>Pezizomycotina</taxon>
        <taxon>Pezizomycetes</taxon>
        <taxon>Pezizales</taxon>
        <taxon>Pyronemataceae</taxon>
        <taxon>Pyronema</taxon>
    </lineage>
</organism>
<dbReference type="STRING" id="1076935.U4L9L8"/>
<evidence type="ECO:0000256" key="2">
    <source>
        <dbReference type="SAM" id="SignalP"/>
    </source>
</evidence>
<feature type="chain" id="PRO_5004651241" evidence="2">
    <location>
        <begin position="19"/>
        <end position="238"/>
    </location>
</feature>
<feature type="transmembrane region" description="Helical" evidence="1">
    <location>
        <begin position="42"/>
        <end position="61"/>
    </location>
</feature>
<accession>U4L9L8</accession>
<keyword evidence="1" id="KW-0812">Transmembrane</keyword>
<dbReference type="EMBL" id="HF935319">
    <property type="protein sequence ID" value="CCX06879.1"/>
    <property type="molecule type" value="Genomic_DNA"/>
</dbReference>
<dbReference type="eggNOG" id="ENOG502S6E5">
    <property type="taxonomic scope" value="Eukaryota"/>
</dbReference>
<dbReference type="PANTHER" id="PTHR35043:SF9">
    <property type="match status" value="1"/>
</dbReference>
<keyword evidence="4" id="KW-1185">Reference proteome</keyword>